<evidence type="ECO:0000256" key="1">
    <source>
        <dbReference type="ARBA" id="ARBA00022723"/>
    </source>
</evidence>
<dbReference type="InterPro" id="IPR013083">
    <property type="entry name" value="Znf_RING/FYVE/PHD"/>
</dbReference>
<organism evidence="14 15">
    <name type="scientific">Coccomyxa viridis</name>
    <dbReference type="NCBI Taxonomy" id="1274662"/>
    <lineage>
        <taxon>Eukaryota</taxon>
        <taxon>Viridiplantae</taxon>
        <taxon>Chlorophyta</taxon>
        <taxon>core chlorophytes</taxon>
        <taxon>Trebouxiophyceae</taxon>
        <taxon>Trebouxiophyceae incertae sedis</taxon>
        <taxon>Coccomyxaceae</taxon>
        <taxon>Coccomyxa</taxon>
    </lineage>
</organism>
<dbReference type="InterPro" id="IPR006935">
    <property type="entry name" value="Helicase/UvrB_N"/>
</dbReference>
<evidence type="ECO:0000256" key="4">
    <source>
        <dbReference type="ARBA" id="ARBA00022801"/>
    </source>
</evidence>
<dbReference type="InterPro" id="IPR019786">
    <property type="entry name" value="Zinc_finger_PHD-type_CS"/>
</dbReference>
<name>A0ABP1G8H8_9CHLO</name>
<dbReference type="EMBL" id="CAXHTA020000017">
    <property type="protein sequence ID" value="CAL5227665.1"/>
    <property type="molecule type" value="Genomic_DNA"/>
</dbReference>
<feature type="region of interest" description="Disordered" evidence="10">
    <location>
        <begin position="1046"/>
        <end position="1106"/>
    </location>
</feature>
<keyword evidence="3 8" id="KW-0863">Zinc-finger</keyword>
<evidence type="ECO:0000256" key="8">
    <source>
        <dbReference type="PROSITE-ProRule" id="PRU00146"/>
    </source>
</evidence>
<feature type="compositionally biased region" description="Polar residues" evidence="10">
    <location>
        <begin position="1240"/>
        <end position="1250"/>
    </location>
</feature>
<evidence type="ECO:0000256" key="10">
    <source>
        <dbReference type="SAM" id="MobiDB-lite"/>
    </source>
</evidence>
<accession>A0ABP1G8H8</accession>
<feature type="compositionally biased region" description="Basic and acidic residues" evidence="10">
    <location>
        <begin position="917"/>
        <end position="927"/>
    </location>
</feature>
<evidence type="ECO:0000256" key="9">
    <source>
        <dbReference type="SAM" id="Coils"/>
    </source>
</evidence>
<proteinExistence type="predicted"/>
<reference evidence="14 15" key="1">
    <citation type="submission" date="2024-06" db="EMBL/GenBank/DDBJ databases">
        <authorList>
            <person name="Kraege A."/>
            <person name="Thomma B."/>
        </authorList>
    </citation>
    <scope>NUCLEOTIDE SEQUENCE [LARGE SCALE GENOMIC DNA]</scope>
</reference>
<evidence type="ECO:0000313" key="14">
    <source>
        <dbReference type="EMBL" id="CAL5227665.1"/>
    </source>
</evidence>
<dbReference type="PROSITE" id="PS51192">
    <property type="entry name" value="HELICASE_ATP_BIND_1"/>
    <property type="match status" value="1"/>
</dbReference>
<dbReference type="InterPro" id="IPR001965">
    <property type="entry name" value="Znf_PHD"/>
</dbReference>
<feature type="domain" description="Helicase ATP-binding" evidence="12">
    <location>
        <begin position="26"/>
        <end position="196"/>
    </location>
</feature>
<keyword evidence="5" id="KW-0347">Helicase</keyword>
<keyword evidence="6" id="KW-0862">Zinc</keyword>
<dbReference type="Proteomes" id="UP001497392">
    <property type="component" value="Unassembled WGS sequence"/>
</dbReference>
<dbReference type="InterPro" id="IPR027417">
    <property type="entry name" value="P-loop_NTPase"/>
</dbReference>
<feature type="region of interest" description="Disordered" evidence="10">
    <location>
        <begin position="627"/>
        <end position="780"/>
    </location>
</feature>
<feature type="domain" description="Helicase C-terminal" evidence="13">
    <location>
        <begin position="375"/>
        <end position="547"/>
    </location>
</feature>
<feature type="compositionally biased region" description="Acidic residues" evidence="10">
    <location>
        <begin position="1210"/>
        <end position="1233"/>
    </location>
</feature>
<feature type="domain" description="PHD-type" evidence="11">
    <location>
        <begin position="1330"/>
        <end position="1375"/>
    </location>
</feature>
<feature type="compositionally biased region" description="Basic and acidic residues" evidence="10">
    <location>
        <begin position="630"/>
        <end position="645"/>
    </location>
</feature>
<evidence type="ECO:0000313" key="15">
    <source>
        <dbReference type="Proteomes" id="UP001497392"/>
    </source>
</evidence>
<dbReference type="SMART" id="SM00249">
    <property type="entry name" value="PHD"/>
    <property type="match status" value="1"/>
</dbReference>
<comment type="caution">
    <text evidence="14">The sequence shown here is derived from an EMBL/GenBank/DDBJ whole genome shotgun (WGS) entry which is preliminary data.</text>
</comment>
<feature type="region of interest" description="Disordered" evidence="10">
    <location>
        <begin position="565"/>
        <end position="615"/>
    </location>
</feature>
<evidence type="ECO:0000256" key="5">
    <source>
        <dbReference type="ARBA" id="ARBA00022806"/>
    </source>
</evidence>
<keyword evidence="4" id="KW-0378">Hydrolase</keyword>
<feature type="coiled-coil region" evidence="9">
    <location>
        <begin position="513"/>
        <end position="540"/>
    </location>
</feature>
<dbReference type="PROSITE" id="PS50016">
    <property type="entry name" value="ZF_PHD_2"/>
    <property type="match status" value="1"/>
</dbReference>
<keyword evidence="7" id="KW-0067">ATP-binding</keyword>
<evidence type="ECO:0000259" key="11">
    <source>
        <dbReference type="PROSITE" id="PS50016"/>
    </source>
</evidence>
<evidence type="ECO:0000259" key="13">
    <source>
        <dbReference type="PROSITE" id="PS51194"/>
    </source>
</evidence>
<dbReference type="InterPro" id="IPR011011">
    <property type="entry name" value="Znf_FYVE_PHD"/>
</dbReference>
<dbReference type="InterPro" id="IPR001650">
    <property type="entry name" value="Helicase_C-like"/>
</dbReference>
<dbReference type="PANTHER" id="PTHR14025:SF20">
    <property type="entry name" value="FANCONI ANEMIA GROUP M PROTEIN"/>
    <property type="match status" value="1"/>
</dbReference>
<keyword evidence="9" id="KW-0175">Coiled coil</keyword>
<feature type="compositionally biased region" description="Low complexity" evidence="10">
    <location>
        <begin position="762"/>
        <end position="773"/>
    </location>
</feature>
<evidence type="ECO:0000256" key="6">
    <source>
        <dbReference type="ARBA" id="ARBA00022833"/>
    </source>
</evidence>
<dbReference type="Gene3D" id="3.30.40.10">
    <property type="entry name" value="Zinc/RING finger domain, C3HC4 (zinc finger)"/>
    <property type="match status" value="1"/>
</dbReference>
<keyword evidence="1" id="KW-0479">Metal-binding</keyword>
<dbReference type="Pfam" id="PF00271">
    <property type="entry name" value="Helicase_C"/>
    <property type="match status" value="1"/>
</dbReference>
<keyword evidence="2" id="KW-0547">Nucleotide-binding</keyword>
<evidence type="ECO:0000259" key="12">
    <source>
        <dbReference type="PROSITE" id="PS51192"/>
    </source>
</evidence>
<dbReference type="Gene3D" id="3.40.50.300">
    <property type="entry name" value="P-loop containing nucleotide triphosphate hydrolases"/>
    <property type="match status" value="2"/>
</dbReference>
<dbReference type="SMART" id="SM00487">
    <property type="entry name" value="DEXDc"/>
    <property type="match status" value="1"/>
</dbReference>
<evidence type="ECO:0000256" key="2">
    <source>
        <dbReference type="ARBA" id="ARBA00022741"/>
    </source>
</evidence>
<feature type="compositionally biased region" description="Low complexity" evidence="10">
    <location>
        <begin position="688"/>
        <end position="697"/>
    </location>
</feature>
<feature type="region of interest" description="Disordered" evidence="10">
    <location>
        <begin position="1173"/>
        <end position="1252"/>
    </location>
</feature>
<dbReference type="InterPro" id="IPR014001">
    <property type="entry name" value="Helicase_ATP-bd"/>
</dbReference>
<feature type="compositionally biased region" description="Basic and acidic residues" evidence="10">
    <location>
        <begin position="853"/>
        <end position="864"/>
    </location>
</feature>
<dbReference type="SUPFAM" id="SSF57903">
    <property type="entry name" value="FYVE/PHD zinc finger"/>
    <property type="match status" value="1"/>
</dbReference>
<evidence type="ECO:0000256" key="3">
    <source>
        <dbReference type="ARBA" id="ARBA00022771"/>
    </source>
</evidence>
<dbReference type="PANTHER" id="PTHR14025">
    <property type="entry name" value="FANCONI ANEMIA GROUP M FANCM FAMILY MEMBER"/>
    <property type="match status" value="1"/>
</dbReference>
<dbReference type="PROSITE" id="PS01359">
    <property type="entry name" value="ZF_PHD_1"/>
    <property type="match status" value="1"/>
</dbReference>
<feature type="region of interest" description="Disordered" evidence="10">
    <location>
        <begin position="821"/>
        <end position="1033"/>
    </location>
</feature>
<dbReference type="SMART" id="SM00490">
    <property type="entry name" value="HELICc"/>
    <property type="match status" value="1"/>
</dbReference>
<dbReference type="SUPFAM" id="SSF52540">
    <property type="entry name" value="P-loop containing nucleoside triphosphate hydrolases"/>
    <property type="match status" value="1"/>
</dbReference>
<dbReference type="Pfam" id="PF04851">
    <property type="entry name" value="ResIII"/>
    <property type="match status" value="1"/>
</dbReference>
<dbReference type="InterPro" id="IPR019787">
    <property type="entry name" value="Znf_PHD-finger"/>
</dbReference>
<protein>
    <submittedName>
        <fullName evidence="14">G10672 protein</fullName>
    </submittedName>
</protein>
<gene>
    <name evidence="14" type="primary">g10672</name>
    <name evidence="14" type="ORF">VP750_LOCUS9571</name>
</gene>
<dbReference type="InterPro" id="IPR059153">
    <property type="entry name" value="NSD_PHD-1st"/>
</dbReference>
<sequence>MQLDRFAARTWVYPAGVAERQYQVAMVEQALLHNTLVCLPTGLGKTFIAAVVMYNFFRWFPEGKVVFLAPTKPLVHQQMDACQQFMGSAKVNSVVLDGSVSKDGRMNHWTSEHKRIIFATPQAFKNDVFKGICPHEKITCVVVDECHRAVGKNDAVAAISKMRQDQCKFRVIGLSATPGSKREAIQEVVTNLMISHIEVRGEEDADVAAYRHATAREVRVVRPSREVDAARSVLMQSFRRVMDQLAHSKAYYGKLDAETVTRYGLQRAMSGYQATNRSGDIFMIFKQACDAAPPHTLGPSTVSGPAKAIVLADLRDQLDLHGISQAQQALQERLNGNGSAPAKRLVSTDTSFREFQVRLDHLVRTASGPHPKMAALLDIVIEHFQQHAAAGDTEDASRVIIFTGLRETVHSICEALRQHKPLIQAKMFIGQGAGSRKGGGGMAQREQKAVLADFRRGAFNTLVATCIGEEGLDIPQVDMVVCYDAHASPIRDMQRCGRTGRHRGGRVVQLLALGKEEADYEKQQLAAAELQRQLRQQDFELCSPNPRMLPAEYRPRKLRAEIVGESPALAEQPEPKAKKKKSRAGQGKGGKAKGKAAEDITQQTAAEPELAPPPGLSLRERIAAAGQPEAEARLDMNPTDPERQTEQSSWAPIQEPLGQAMSPSCAPTLPRTLQPDPAAELQDIANPDAAQTAAAQDMPQRSAQKRRSWPWLQQMLRDAGPALVEPISEHAEPASWEGQPASAEDPSADDQAPLGPNQARYSSGHAGSTSTAAPFKILEQKQGRQLMDEISLGPAPAPVAAPSLSLAERMRLAQAENSMEEYLQLHTKPSVPQQQRHLVRQPDAAAAVPGQHDSARDPLPRKSPGEPQRQRLQTGQQQSPWEAAVQPRQAPPKFSEGMHKVALSQQPLLQRLRRKSRSPDAHPELESSLKPLTGGAPAVGSRAGVDIEASQEPLAQRLNRKRRSPEAHTGASGQPALKKAGHKSEASVQQIRDQGKKQTPGRHILTDTAPEHDHDGDTCQDQLQTPHVHGKVQGAALVPQRANLDAGEEATPELQWRRPKPHRHVLEDSSGKVPPSQSHSKRPQQPEWGDDSQTDQAAHCTASELGTPLTAHASSAAAAAAAAGNASTGLQWRRPLARRPQNVLDISTPGAQTVSKQPASSCKARLARTRLRRLRKQQTAPTPGQPAKGAVRDPEQRRTARQRAAAFIDGEADVSDADDWSSDEDAEGADEEVSGLIDDATQQPGSVQPRRQSDMLAIYRNSLLMKTPTPLKQCLGRWLPGEGRIGHSCAGASPGSPLPPSLPLHSQYIMNDSFIASESQASEHLATQHDDTCKLCGREGDLLCCDGCSAAFHLNCLGMQKAPIGDWHCAVCRDA</sequence>
<dbReference type="Pfam" id="PF23011">
    <property type="entry name" value="PHD-1st_NSD"/>
    <property type="match status" value="1"/>
</dbReference>
<dbReference type="PROSITE" id="PS51194">
    <property type="entry name" value="HELICASE_CTER"/>
    <property type="match status" value="1"/>
</dbReference>
<keyword evidence="15" id="KW-1185">Reference proteome</keyword>
<evidence type="ECO:0000256" key="7">
    <source>
        <dbReference type="ARBA" id="ARBA00022840"/>
    </source>
</evidence>